<dbReference type="eggNOG" id="COG1335">
    <property type="taxonomic scope" value="Bacteria"/>
</dbReference>
<sequence>MSTATPLTGRDAWGLSATHVDLRRPVPRPRPVDVEALPQHLTVDLARTALVVVDMQNDFCHPDGWLAGIGVDVTPARAPIDVLVEAVPALRSAGVPVVWVSWGARPDRAGLPPGVLHVYDPAGTGVGIGSPSNAAGSPVLEAGSWAAALVDELAAVVAPEDVHVDKVRMSGFVDTPLDSVLRGLRVDTLLFAGVNVDQCVYASLVDAANIGYDVVLLEDACGTTSPQFCTDATMYNVRQCFGFTTLTSLLLGSITG</sequence>
<dbReference type="Pfam" id="PF00857">
    <property type="entry name" value="Isochorismatase"/>
    <property type="match status" value="1"/>
</dbReference>
<gene>
    <name evidence="3" type="ordered locus">Sked_17210</name>
</gene>
<dbReference type="EMBL" id="CP001819">
    <property type="protein sequence ID" value="ACZ21648.1"/>
    <property type="molecule type" value="Genomic_DNA"/>
</dbReference>
<evidence type="ECO:0000256" key="1">
    <source>
        <dbReference type="ARBA" id="ARBA00022801"/>
    </source>
</evidence>
<dbReference type="AlphaFoldDB" id="D1BGS1"/>
<dbReference type="RefSeq" id="WP_012866717.1">
    <property type="nucleotide sequence ID" value="NC_013521.1"/>
</dbReference>
<organism evidence="3 4">
    <name type="scientific">Sanguibacter keddieii (strain ATCC 51767 / DSM 10542 / NCFB 3025 / ST-74)</name>
    <dbReference type="NCBI Taxonomy" id="446469"/>
    <lineage>
        <taxon>Bacteria</taxon>
        <taxon>Bacillati</taxon>
        <taxon>Actinomycetota</taxon>
        <taxon>Actinomycetes</taxon>
        <taxon>Micrococcales</taxon>
        <taxon>Sanguibacteraceae</taxon>
        <taxon>Sanguibacter</taxon>
    </lineage>
</organism>
<keyword evidence="1" id="KW-0378">Hydrolase</keyword>
<dbReference type="InterPro" id="IPR050272">
    <property type="entry name" value="Isochorismatase-like_hydrls"/>
</dbReference>
<evidence type="ECO:0000313" key="4">
    <source>
        <dbReference type="Proteomes" id="UP000000322"/>
    </source>
</evidence>
<dbReference type="CDD" id="cd00431">
    <property type="entry name" value="cysteine_hydrolases"/>
    <property type="match status" value="1"/>
</dbReference>
<accession>D1BGS1</accession>
<dbReference type="InterPro" id="IPR000868">
    <property type="entry name" value="Isochorismatase-like_dom"/>
</dbReference>
<evidence type="ECO:0000259" key="2">
    <source>
        <dbReference type="Pfam" id="PF00857"/>
    </source>
</evidence>
<dbReference type="PANTHER" id="PTHR43540:SF9">
    <property type="entry name" value="FAMILY HYDROLASE, PUTATIVE (AFU_ORTHOLOGUE AFUA_2G08700)-RELATED"/>
    <property type="match status" value="1"/>
</dbReference>
<dbReference type="STRING" id="446469.Sked_17210"/>
<dbReference type="SUPFAM" id="SSF52499">
    <property type="entry name" value="Isochorismatase-like hydrolases"/>
    <property type="match status" value="1"/>
</dbReference>
<keyword evidence="4" id="KW-1185">Reference proteome</keyword>
<dbReference type="Proteomes" id="UP000000322">
    <property type="component" value="Chromosome"/>
</dbReference>
<dbReference type="OrthoDB" id="9794942at2"/>
<evidence type="ECO:0000313" key="3">
    <source>
        <dbReference type="EMBL" id="ACZ21648.1"/>
    </source>
</evidence>
<protein>
    <submittedName>
        <fullName evidence="3">Nicotinamidase-like amidase</fullName>
    </submittedName>
</protein>
<reference evidence="3 4" key="1">
    <citation type="journal article" date="2009" name="Stand. Genomic Sci.">
        <title>Complete genome sequence of Sanguibacter keddieii type strain (ST-74).</title>
        <authorList>
            <person name="Ivanova N."/>
            <person name="Sikorski J."/>
            <person name="Sims D."/>
            <person name="Brettin T."/>
            <person name="Detter J.C."/>
            <person name="Han C."/>
            <person name="Lapidus A."/>
            <person name="Copeland A."/>
            <person name="Glavina Del Rio T."/>
            <person name="Nolan M."/>
            <person name="Chen F."/>
            <person name="Lucas S."/>
            <person name="Tice H."/>
            <person name="Cheng J.F."/>
            <person name="Bruce D."/>
            <person name="Goodwin L."/>
            <person name="Pitluck S."/>
            <person name="Pati A."/>
            <person name="Mavromatis K."/>
            <person name="Chen A."/>
            <person name="Palaniappan K."/>
            <person name="D'haeseleer P."/>
            <person name="Chain P."/>
            <person name="Bristow J."/>
            <person name="Eisen J.A."/>
            <person name="Markowitz V."/>
            <person name="Hugenholtz P."/>
            <person name="Goker M."/>
            <person name="Pukall R."/>
            <person name="Klenk H.P."/>
            <person name="Kyrpides N.C."/>
        </authorList>
    </citation>
    <scope>NUCLEOTIDE SEQUENCE [LARGE SCALE GENOMIC DNA]</scope>
    <source>
        <strain evidence="4">ATCC 51767 / DSM 10542 / NCFB 3025 / ST-74</strain>
    </source>
</reference>
<dbReference type="Gene3D" id="3.40.50.850">
    <property type="entry name" value="Isochorismatase-like"/>
    <property type="match status" value="1"/>
</dbReference>
<dbReference type="InterPro" id="IPR036380">
    <property type="entry name" value="Isochorismatase-like_sf"/>
</dbReference>
<proteinExistence type="predicted"/>
<dbReference type="GO" id="GO:0016787">
    <property type="term" value="F:hydrolase activity"/>
    <property type="evidence" value="ECO:0007669"/>
    <property type="project" value="UniProtKB-KW"/>
</dbReference>
<dbReference type="PANTHER" id="PTHR43540">
    <property type="entry name" value="PEROXYUREIDOACRYLATE/UREIDOACRYLATE AMIDOHYDROLASE-RELATED"/>
    <property type="match status" value="1"/>
</dbReference>
<dbReference type="HOGENOM" id="CLU_068979_0_0_11"/>
<dbReference type="KEGG" id="ske:Sked_17210"/>
<name>D1BGS1_SANKS</name>
<feature type="domain" description="Isochorismatase-like" evidence="2">
    <location>
        <begin position="48"/>
        <end position="245"/>
    </location>
</feature>